<reference evidence="1" key="2">
    <citation type="journal article" date="2015" name="Fish Shellfish Immunol.">
        <title>Early steps in the European eel (Anguilla anguilla)-Vibrio vulnificus interaction in the gills: Role of the RtxA13 toxin.</title>
        <authorList>
            <person name="Callol A."/>
            <person name="Pajuelo D."/>
            <person name="Ebbesson L."/>
            <person name="Teles M."/>
            <person name="MacKenzie S."/>
            <person name="Amaro C."/>
        </authorList>
    </citation>
    <scope>NUCLEOTIDE SEQUENCE</scope>
</reference>
<sequence>MLTSRVSLVHFLKLSSFTPLLWIPDVRLHAGAVW</sequence>
<dbReference type="AlphaFoldDB" id="A0A0E9UP13"/>
<accession>A0A0E9UP13</accession>
<protein>
    <submittedName>
        <fullName evidence="1">Uncharacterized protein</fullName>
    </submittedName>
</protein>
<reference evidence="1" key="1">
    <citation type="submission" date="2014-11" db="EMBL/GenBank/DDBJ databases">
        <authorList>
            <person name="Amaro Gonzalez C."/>
        </authorList>
    </citation>
    <scope>NUCLEOTIDE SEQUENCE</scope>
</reference>
<organism evidence="1">
    <name type="scientific">Anguilla anguilla</name>
    <name type="common">European freshwater eel</name>
    <name type="synonym">Muraena anguilla</name>
    <dbReference type="NCBI Taxonomy" id="7936"/>
    <lineage>
        <taxon>Eukaryota</taxon>
        <taxon>Metazoa</taxon>
        <taxon>Chordata</taxon>
        <taxon>Craniata</taxon>
        <taxon>Vertebrata</taxon>
        <taxon>Euteleostomi</taxon>
        <taxon>Actinopterygii</taxon>
        <taxon>Neopterygii</taxon>
        <taxon>Teleostei</taxon>
        <taxon>Anguilliformes</taxon>
        <taxon>Anguillidae</taxon>
        <taxon>Anguilla</taxon>
    </lineage>
</organism>
<name>A0A0E9UP13_ANGAN</name>
<proteinExistence type="predicted"/>
<evidence type="ECO:0000313" key="1">
    <source>
        <dbReference type="EMBL" id="JAH67496.1"/>
    </source>
</evidence>
<dbReference type="EMBL" id="GBXM01041081">
    <property type="protein sequence ID" value="JAH67496.1"/>
    <property type="molecule type" value="Transcribed_RNA"/>
</dbReference>